<name>A0ABT8KBD0_9MICO</name>
<protein>
    <submittedName>
        <fullName evidence="1">Uncharacterized protein</fullName>
    </submittedName>
</protein>
<evidence type="ECO:0000313" key="2">
    <source>
        <dbReference type="Proteomes" id="UP001174208"/>
    </source>
</evidence>
<keyword evidence="2" id="KW-1185">Reference proteome</keyword>
<sequence length="64" mass="6438">MTADALPANIEAGGGVYDGSLEPVAAMDDYVDQFAEAGVDIPAAQAEATNTTDGLAPTHVTRSS</sequence>
<gene>
    <name evidence="1" type="ORF">P5G50_09895</name>
</gene>
<accession>A0ABT8KBD0</accession>
<reference evidence="1" key="1">
    <citation type="submission" date="2023-06" db="EMBL/GenBank/DDBJ databases">
        <title>MT1 and MT2 Draft Genomes of Novel Species.</title>
        <authorList>
            <person name="Venkateswaran K."/>
        </authorList>
    </citation>
    <scope>NUCLEOTIDE SEQUENCE</scope>
    <source>
        <strain evidence="1">F6_8S_P_1B</strain>
    </source>
</reference>
<dbReference type="Proteomes" id="UP001174208">
    <property type="component" value="Unassembled WGS sequence"/>
</dbReference>
<proteinExistence type="predicted"/>
<dbReference type="RefSeq" id="WP_301212568.1">
    <property type="nucleotide sequence ID" value="NZ_JAROCF010000001.1"/>
</dbReference>
<comment type="caution">
    <text evidence="1">The sequence shown here is derived from an EMBL/GenBank/DDBJ whole genome shotgun (WGS) entry which is preliminary data.</text>
</comment>
<dbReference type="EMBL" id="JAROCF010000001">
    <property type="protein sequence ID" value="MDN4614766.1"/>
    <property type="molecule type" value="Genomic_DNA"/>
</dbReference>
<organism evidence="1 2">
    <name type="scientific">Leifsonia williamsii</name>
    <dbReference type="NCBI Taxonomy" id="3035919"/>
    <lineage>
        <taxon>Bacteria</taxon>
        <taxon>Bacillati</taxon>
        <taxon>Actinomycetota</taxon>
        <taxon>Actinomycetes</taxon>
        <taxon>Micrococcales</taxon>
        <taxon>Microbacteriaceae</taxon>
        <taxon>Leifsonia</taxon>
    </lineage>
</organism>
<evidence type="ECO:0000313" key="1">
    <source>
        <dbReference type="EMBL" id="MDN4614766.1"/>
    </source>
</evidence>